<dbReference type="Proteomes" id="UP000650511">
    <property type="component" value="Unassembled WGS sequence"/>
</dbReference>
<dbReference type="SUPFAM" id="SSF54637">
    <property type="entry name" value="Thioesterase/thiol ester dehydrase-isomerase"/>
    <property type="match status" value="1"/>
</dbReference>
<reference evidence="4" key="1">
    <citation type="journal article" date="2014" name="Int. J. Syst. Evol. Microbiol.">
        <title>Complete genome sequence of Corynebacterium casei LMG S-19264T (=DSM 44701T), isolated from a smear-ripened cheese.</title>
        <authorList>
            <consortium name="US DOE Joint Genome Institute (JGI-PGF)"/>
            <person name="Walter F."/>
            <person name="Albersmeier A."/>
            <person name="Kalinowski J."/>
            <person name="Ruckert C."/>
        </authorList>
    </citation>
    <scope>NUCLEOTIDE SEQUENCE</scope>
    <source>
        <strain evidence="4">CGMCC 1.14988</strain>
    </source>
</reference>
<feature type="binding site" evidence="2">
    <location>
        <position position="62"/>
    </location>
    <ligand>
        <name>CoA</name>
        <dbReference type="ChEBI" id="CHEBI:57287"/>
    </ligand>
</feature>
<dbReference type="Pfam" id="PF22636">
    <property type="entry name" value="FlK"/>
    <property type="match status" value="1"/>
</dbReference>
<dbReference type="Gene3D" id="3.10.129.10">
    <property type="entry name" value="Hotdog Thioesterase"/>
    <property type="match status" value="1"/>
</dbReference>
<dbReference type="PIRSF" id="PIRSF014972">
    <property type="entry name" value="FlK"/>
    <property type="match status" value="1"/>
</dbReference>
<sequence length="134" mass="14497">MGRCDPGLKLKRELTVTEEHTAAELGSGDVPLLGTPALLALAESACVQAICEDLPEGQTSVGAWAEVEHLRATPVGRTVRASATLIGHHGRRLEFNVLVEDEGEPVARIRHRRVLVDRERFLAKVQRTTAATTA</sequence>
<dbReference type="PANTHER" id="PTHR36934">
    <property type="entry name" value="BLR0278 PROTEIN"/>
    <property type="match status" value="1"/>
</dbReference>
<comment type="caution">
    <text evidence="4">The sequence shown here is derived from an EMBL/GenBank/DDBJ whole genome shotgun (WGS) entry which is preliminary data.</text>
</comment>
<feature type="domain" description="Fluoroacetyl-CoA-specific thioesterase-like" evidence="3">
    <location>
        <begin position="16"/>
        <end position="119"/>
    </location>
</feature>
<feature type="binding site" evidence="2">
    <location>
        <position position="113"/>
    </location>
    <ligand>
        <name>substrate</name>
    </ligand>
</feature>
<gene>
    <name evidence="4" type="ORF">GCM10011354_31180</name>
</gene>
<name>A0A8J3AGH2_9ACTN</name>
<reference evidence="4" key="2">
    <citation type="submission" date="2020-09" db="EMBL/GenBank/DDBJ databases">
        <authorList>
            <person name="Sun Q."/>
            <person name="Zhou Y."/>
        </authorList>
    </citation>
    <scope>NUCLEOTIDE SEQUENCE</scope>
    <source>
        <strain evidence="4">CGMCC 1.14988</strain>
    </source>
</reference>
<dbReference type="PANTHER" id="PTHR36934:SF1">
    <property type="entry name" value="THIOESTERASE DOMAIN-CONTAINING PROTEIN"/>
    <property type="match status" value="1"/>
</dbReference>
<feature type="active site" evidence="1">
    <location>
        <position position="35"/>
    </location>
</feature>
<proteinExistence type="predicted"/>
<feature type="active site" evidence="1">
    <location>
        <position position="43"/>
    </location>
</feature>
<organism evidence="4 5">
    <name type="scientific">Egicoccus halophilus</name>
    <dbReference type="NCBI Taxonomy" id="1670830"/>
    <lineage>
        <taxon>Bacteria</taxon>
        <taxon>Bacillati</taxon>
        <taxon>Actinomycetota</taxon>
        <taxon>Nitriliruptoria</taxon>
        <taxon>Egicoccales</taxon>
        <taxon>Egicoccaceae</taxon>
        <taxon>Egicoccus</taxon>
    </lineage>
</organism>
<evidence type="ECO:0000313" key="5">
    <source>
        <dbReference type="Proteomes" id="UP000650511"/>
    </source>
</evidence>
<dbReference type="InterPro" id="IPR025540">
    <property type="entry name" value="FlK"/>
</dbReference>
<evidence type="ECO:0000313" key="4">
    <source>
        <dbReference type="EMBL" id="GGI08857.1"/>
    </source>
</evidence>
<keyword evidence="5" id="KW-1185">Reference proteome</keyword>
<feature type="active site" evidence="1">
    <location>
        <position position="69"/>
    </location>
</feature>
<feature type="binding site" evidence="2">
    <location>
        <position position="62"/>
    </location>
    <ligand>
        <name>substrate</name>
    </ligand>
</feature>
<dbReference type="EMBL" id="BMHA01000013">
    <property type="protein sequence ID" value="GGI08857.1"/>
    <property type="molecule type" value="Genomic_DNA"/>
</dbReference>
<dbReference type="RefSeq" id="WP_130648772.1">
    <property type="nucleotide sequence ID" value="NZ_BMHA01000013.1"/>
</dbReference>
<evidence type="ECO:0000256" key="1">
    <source>
        <dbReference type="PIRSR" id="PIRSR014972-1"/>
    </source>
</evidence>
<dbReference type="AlphaFoldDB" id="A0A8J3AGH2"/>
<evidence type="ECO:0000259" key="3">
    <source>
        <dbReference type="Pfam" id="PF22636"/>
    </source>
</evidence>
<protein>
    <submittedName>
        <fullName evidence="4">Thioesterase</fullName>
    </submittedName>
</protein>
<evidence type="ECO:0000256" key="2">
    <source>
        <dbReference type="PIRSR" id="PIRSR014972-2"/>
    </source>
</evidence>
<dbReference type="InterPro" id="IPR029069">
    <property type="entry name" value="HotDog_dom_sf"/>
</dbReference>
<dbReference type="OrthoDB" id="5243809at2"/>
<dbReference type="InterPro" id="IPR054485">
    <property type="entry name" value="FlK-like_dom"/>
</dbReference>
<accession>A0A8J3AGH2</accession>